<gene>
    <name evidence="1" type="ORF">DPEC_G00321620</name>
</gene>
<evidence type="ECO:0000313" key="1">
    <source>
        <dbReference type="EMBL" id="KAJ7988248.1"/>
    </source>
</evidence>
<comment type="caution">
    <text evidence="1">The sequence shown here is derived from an EMBL/GenBank/DDBJ whole genome shotgun (WGS) entry which is preliminary data.</text>
</comment>
<proteinExistence type="predicted"/>
<name>A0ACC2FAB4_DALPE</name>
<reference evidence="1" key="1">
    <citation type="submission" date="2021-05" db="EMBL/GenBank/DDBJ databases">
        <authorList>
            <person name="Pan Q."/>
            <person name="Jouanno E."/>
            <person name="Zahm M."/>
            <person name="Klopp C."/>
            <person name="Cabau C."/>
            <person name="Louis A."/>
            <person name="Berthelot C."/>
            <person name="Parey E."/>
            <person name="Roest Crollius H."/>
            <person name="Montfort J."/>
            <person name="Robinson-Rechavi M."/>
            <person name="Bouchez O."/>
            <person name="Lampietro C."/>
            <person name="Lopez Roques C."/>
            <person name="Donnadieu C."/>
            <person name="Postlethwait J."/>
            <person name="Bobe J."/>
            <person name="Dillon D."/>
            <person name="Chandos A."/>
            <person name="von Hippel F."/>
            <person name="Guiguen Y."/>
        </authorList>
    </citation>
    <scope>NUCLEOTIDE SEQUENCE</scope>
    <source>
        <strain evidence="1">YG-Jan2019</strain>
    </source>
</reference>
<sequence length="105" mass="11529">MSLRSCAAEPRSRVTPTVAPGTSYPLFSAWRASRTFHSLAQTGALCHLSPRDRLPSAHSVACPPGRLPNPRCHGEEKRRAEQQLGDESCQFFPPKCLVTNVVETN</sequence>
<accession>A0ACC2FAB4</accession>
<dbReference type="EMBL" id="CM055758">
    <property type="protein sequence ID" value="KAJ7988248.1"/>
    <property type="molecule type" value="Genomic_DNA"/>
</dbReference>
<evidence type="ECO:0000313" key="2">
    <source>
        <dbReference type="Proteomes" id="UP001157502"/>
    </source>
</evidence>
<keyword evidence="2" id="KW-1185">Reference proteome</keyword>
<dbReference type="Proteomes" id="UP001157502">
    <property type="component" value="Chromosome 31"/>
</dbReference>
<protein>
    <submittedName>
        <fullName evidence="1">Uncharacterized protein</fullName>
    </submittedName>
</protein>
<organism evidence="1 2">
    <name type="scientific">Dallia pectoralis</name>
    <name type="common">Alaska blackfish</name>
    <dbReference type="NCBI Taxonomy" id="75939"/>
    <lineage>
        <taxon>Eukaryota</taxon>
        <taxon>Metazoa</taxon>
        <taxon>Chordata</taxon>
        <taxon>Craniata</taxon>
        <taxon>Vertebrata</taxon>
        <taxon>Euteleostomi</taxon>
        <taxon>Actinopterygii</taxon>
        <taxon>Neopterygii</taxon>
        <taxon>Teleostei</taxon>
        <taxon>Protacanthopterygii</taxon>
        <taxon>Esociformes</taxon>
        <taxon>Umbridae</taxon>
        <taxon>Dallia</taxon>
    </lineage>
</organism>